<name>A0A420ZCH7_UNCK3</name>
<reference evidence="1 2" key="1">
    <citation type="submission" date="2018-06" db="EMBL/GenBank/DDBJ databases">
        <title>Extensive metabolic versatility and redundancy in microbially diverse, dynamic hydrothermal sediments.</title>
        <authorList>
            <person name="Dombrowski N."/>
            <person name="Teske A."/>
            <person name="Baker B.J."/>
        </authorList>
    </citation>
    <scope>NUCLEOTIDE SEQUENCE [LARGE SCALE GENOMIC DNA]</scope>
    <source>
        <strain evidence="1">B79_G16</strain>
    </source>
</reference>
<evidence type="ECO:0000313" key="2">
    <source>
        <dbReference type="Proteomes" id="UP000281261"/>
    </source>
</evidence>
<organism evidence="1 2">
    <name type="scientific">candidate division Kazan bacterium</name>
    <dbReference type="NCBI Taxonomy" id="2202143"/>
    <lineage>
        <taxon>Bacteria</taxon>
        <taxon>Bacteria division Kazan-3B-28</taxon>
    </lineage>
</organism>
<dbReference type="EMBL" id="QMNG01000012">
    <property type="protein sequence ID" value="RLC37100.1"/>
    <property type="molecule type" value="Genomic_DNA"/>
</dbReference>
<comment type="caution">
    <text evidence="1">The sequence shown here is derived from an EMBL/GenBank/DDBJ whole genome shotgun (WGS) entry which is preliminary data.</text>
</comment>
<evidence type="ECO:0000313" key="1">
    <source>
        <dbReference type="EMBL" id="RLC37100.1"/>
    </source>
</evidence>
<dbReference type="AlphaFoldDB" id="A0A420ZCH7"/>
<proteinExistence type="predicted"/>
<sequence>MLKYFYKSNLKHMQKLGLDGTIKLIAYPNKSIRDDGLGTIETPTEYNIRAVIVPFAAYRFGRVFGEMLQREGRGEYFNGENILFVDDKWLKDNNIVIDTELDRIEYNGNQYKLMRYGGFKHYHNVSMYLCQRIAETYEE</sequence>
<gene>
    <name evidence="1" type="ORF">DRH29_03050</name>
</gene>
<dbReference type="Proteomes" id="UP000281261">
    <property type="component" value="Unassembled WGS sequence"/>
</dbReference>
<protein>
    <submittedName>
        <fullName evidence="1">Uncharacterized protein</fullName>
    </submittedName>
</protein>
<accession>A0A420ZCH7</accession>